<keyword evidence="2" id="KW-0378">Hydrolase</keyword>
<protein>
    <submittedName>
        <fullName evidence="2">Alpha/beta hydrolase</fullName>
    </submittedName>
</protein>
<accession>A0A9D1MFZ4</accession>
<dbReference type="Pfam" id="PF00326">
    <property type="entry name" value="Peptidase_S9"/>
    <property type="match status" value="1"/>
</dbReference>
<sequence>MTEREEFFIVAGYRATVLIPENANGEWLWKTEFFHAFDKAEQDLYLMGYTRVYYEISDKYGSPQAIKLMDGFYHELIKRYSFLDKKCHLIGFSRGGLYAFNFVMAYPQRVKSVYLDAPVLDLRSWPRTDPKFGEINLHEQVMKEYGFKSEEEFENYGCYPVCRLAEYFKLNIPTLLIAGTDDTTVTYSENSQRMIGYCAARDKPFIFYVKLGADHHPHSFGNTGGIDMYGRAYPEKFMVYSSEYKESSYSSPHEIESNTRFIIDFYKKEIKTEVKK</sequence>
<evidence type="ECO:0000313" key="3">
    <source>
        <dbReference type="Proteomes" id="UP000824081"/>
    </source>
</evidence>
<dbReference type="GO" id="GO:0006508">
    <property type="term" value="P:proteolysis"/>
    <property type="evidence" value="ECO:0007669"/>
    <property type="project" value="InterPro"/>
</dbReference>
<evidence type="ECO:0000313" key="2">
    <source>
        <dbReference type="EMBL" id="HIU59475.1"/>
    </source>
</evidence>
<proteinExistence type="predicted"/>
<dbReference type="AlphaFoldDB" id="A0A9D1MFZ4"/>
<organism evidence="2 3">
    <name type="scientific">Candidatus Scatosoma pullistercoris</name>
    <dbReference type="NCBI Taxonomy" id="2840934"/>
    <lineage>
        <taxon>Bacteria</taxon>
        <taxon>Bacillati</taxon>
        <taxon>Bacillota</taxon>
        <taxon>Clostridia</taxon>
        <taxon>Candidatus Scatosoma</taxon>
    </lineage>
</organism>
<dbReference type="InterPro" id="IPR001375">
    <property type="entry name" value="Peptidase_S9_cat"/>
</dbReference>
<dbReference type="GO" id="GO:0008236">
    <property type="term" value="F:serine-type peptidase activity"/>
    <property type="evidence" value="ECO:0007669"/>
    <property type="project" value="InterPro"/>
</dbReference>
<feature type="domain" description="Peptidase S9 prolyl oligopeptidase catalytic" evidence="1">
    <location>
        <begin position="74"/>
        <end position="216"/>
    </location>
</feature>
<dbReference type="EMBL" id="DVMZ01000136">
    <property type="protein sequence ID" value="HIU59475.1"/>
    <property type="molecule type" value="Genomic_DNA"/>
</dbReference>
<dbReference type="Gene3D" id="3.40.50.1820">
    <property type="entry name" value="alpha/beta hydrolase"/>
    <property type="match status" value="1"/>
</dbReference>
<evidence type="ECO:0000259" key="1">
    <source>
        <dbReference type="Pfam" id="PF00326"/>
    </source>
</evidence>
<reference evidence="2" key="1">
    <citation type="submission" date="2020-10" db="EMBL/GenBank/DDBJ databases">
        <authorList>
            <person name="Gilroy R."/>
        </authorList>
    </citation>
    <scope>NUCLEOTIDE SEQUENCE</scope>
    <source>
        <strain evidence="2">11687</strain>
    </source>
</reference>
<dbReference type="InterPro" id="IPR029058">
    <property type="entry name" value="AB_hydrolase_fold"/>
</dbReference>
<dbReference type="SUPFAM" id="SSF53474">
    <property type="entry name" value="alpha/beta-Hydrolases"/>
    <property type="match status" value="1"/>
</dbReference>
<name>A0A9D1MFZ4_9FIRM</name>
<gene>
    <name evidence="2" type="ORF">IAC57_05160</name>
</gene>
<comment type="caution">
    <text evidence="2">The sequence shown here is derived from an EMBL/GenBank/DDBJ whole genome shotgun (WGS) entry which is preliminary data.</text>
</comment>
<reference evidence="2" key="2">
    <citation type="journal article" date="2021" name="PeerJ">
        <title>Extensive microbial diversity within the chicken gut microbiome revealed by metagenomics and culture.</title>
        <authorList>
            <person name="Gilroy R."/>
            <person name="Ravi A."/>
            <person name="Getino M."/>
            <person name="Pursley I."/>
            <person name="Horton D.L."/>
            <person name="Alikhan N.F."/>
            <person name="Baker D."/>
            <person name="Gharbi K."/>
            <person name="Hall N."/>
            <person name="Watson M."/>
            <person name="Adriaenssens E.M."/>
            <person name="Foster-Nyarko E."/>
            <person name="Jarju S."/>
            <person name="Secka A."/>
            <person name="Antonio M."/>
            <person name="Oren A."/>
            <person name="Chaudhuri R.R."/>
            <person name="La Ragione R."/>
            <person name="Hildebrand F."/>
            <person name="Pallen M.J."/>
        </authorList>
    </citation>
    <scope>NUCLEOTIDE SEQUENCE</scope>
    <source>
        <strain evidence="2">11687</strain>
    </source>
</reference>
<dbReference type="Proteomes" id="UP000824081">
    <property type="component" value="Unassembled WGS sequence"/>
</dbReference>